<dbReference type="PRINTS" id="PR00344">
    <property type="entry name" value="BCTRLSENSOR"/>
</dbReference>
<evidence type="ECO:0000256" key="3">
    <source>
        <dbReference type="ARBA" id="ARBA00022553"/>
    </source>
</evidence>
<dbReference type="GO" id="GO:0007234">
    <property type="term" value="P:osmosensory signaling via phosphorelay pathway"/>
    <property type="evidence" value="ECO:0007669"/>
    <property type="project" value="TreeGrafter"/>
</dbReference>
<reference evidence="7" key="1">
    <citation type="journal article" date="2015" name="Proc. Natl. Acad. Sci. U.S.A.">
        <title>Networks of energetic and metabolic interactions define dynamics in microbial communities.</title>
        <authorList>
            <person name="Embree M."/>
            <person name="Liu J.K."/>
            <person name="Al-Bassam M.M."/>
            <person name="Zengler K."/>
        </authorList>
    </citation>
    <scope>NUCLEOTIDE SEQUENCE</scope>
</reference>
<dbReference type="SMART" id="SM00387">
    <property type="entry name" value="HATPase_c"/>
    <property type="match status" value="1"/>
</dbReference>
<dbReference type="InterPro" id="IPR004358">
    <property type="entry name" value="Sig_transdc_His_kin-like_C"/>
</dbReference>
<sequence length="206" mass="22974">MPAHILRRLEKVSVNTRTMTEVIDNILNFSRMGRSGLNKKFVYPAEIVQEVLSSLRTEQEGREVEIITSDLPPCEADPSMIRQVYFNLLSNALKFTRKCPVVRIEIGSFLKGDSVIYYVKDNGVGFNMQHAGKLFGVFERLHPREYGGTGVGLAIVQLIVPRHGGSIRARSVANQGASFFFTLRGGMSNDRKDNSCRDPPGGRQSL</sequence>
<dbReference type="AlphaFoldDB" id="A0A0W8FI58"/>
<proteinExistence type="predicted"/>
<dbReference type="EC" id="2.7.13.3" evidence="2"/>
<evidence type="ECO:0000256" key="5">
    <source>
        <dbReference type="ARBA" id="ARBA00022777"/>
    </source>
</evidence>
<feature type="domain" description="Histidine kinase" evidence="6">
    <location>
        <begin position="1"/>
        <end position="187"/>
    </location>
</feature>
<dbReference type="PANTHER" id="PTHR42878">
    <property type="entry name" value="TWO-COMPONENT HISTIDINE KINASE"/>
    <property type="match status" value="1"/>
</dbReference>
<comment type="caution">
    <text evidence="7">The sequence shown here is derived from an EMBL/GenBank/DDBJ whole genome shotgun (WGS) entry which is preliminary data.</text>
</comment>
<dbReference type="InterPro" id="IPR005467">
    <property type="entry name" value="His_kinase_dom"/>
</dbReference>
<dbReference type="GO" id="GO:0004673">
    <property type="term" value="F:protein histidine kinase activity"/>
    <property type="evidence" value="ECO:0007669"/>
    <property type="project" value="UniProtKB-EC"/>
</dbReference>
<comment type="catalytic activity">
    <reaction evidence="1">
        <text>ATP + protein L-histidine = ADP + protein N-phospho-L-histidine.</text>
        <dbReference type="EC" id="2.7.13.3"/>
    </reaction>
</comment>
<dbReference type="Pfam" id="PF02518">
    <property type="entry name" value="HATPase_c"/>
    <property type="match status" value="1"/>
</dbReference>
<protein>
    <recommendedName>
        <fullName evidence="2">histidine kinase</fullName>
        <ecNumber evidence="2">2.7.13.3</ecNumber>
    </recommendedName>
</protein>
<dbReference type="Gene3D" id="3.30.565.10">
    <property type="entry name" value="Histidine kinase-like ATPase, C-terminal domain"/>
    <property type="match status" value="1"/>
</dbReference>
<keyword evidence="5 7" id="KW-0418">Kinase</keyword>
<dbReference type="PROSITE" id="PS50109">
    <property type="entry name" value="HIS_KIN"/>
    <property type="match status" value="1"/>
</dbReference>
<evidence type="ECO:0000256" key="1">
    <source>
        <dbReference type="ARBA" id="ARBA00000085"/>
    </source>
</evidence>
<evidence type="ECO:0000256" key="4">
    <source>
        <dbReference type="ARBA" id="ARBA00022679"/>
    </source>
</evidence>
<evidence type="ECO:0000259" key="6">
    <source>
        <dbReference type="PROSITE" id="PS50109"/>
    </source>
</evidence>
<evidence type="ECO:0000313" key="7">
    <source>
        <dbReference type="EMBL" id="KUG20449.1"/>
    </source>
</evidence>
<dbReference type="InterPro" id="IPR036890">
    <property type="entry name" value="HATPase_C_sf"/>
</dbReference>
<keyword evidence="4" id="KW-0808">Transferase</keyword>
<dbReference type="InterPro" id="IPR003594">
    <property type="entry name" value="HATPase_dom"/>
</dbReference>
<dbReference type="PANTHER" id="PTHR42878:SF15">
    <property type="entry name" value="BACTERIOPHYTOCHROME"/>
    <property type="match status" value="1"/>
</dbReference>
<dbReference type="FunFam" id="3.30.565.10:FF:000006">
    <property type="entry name" value="Sensor histidine kinase WalK"/>
    <property type="match status" value="1"/>
</dbReference>
<gene>
    <name evidence="7" type="ORF">ASZ90_009818</name>
</gene>
<evidence type="ECO:0000256" key="2">
    <source>
        <dbReference type="ARBA" id="ARBA00012438"/>
    </source>
</evidence>
<keyword evidence="3" id="KW-0597">Phosphoprotein</keyword>
<dbReference type="InterPro" id="IPR050351">
    <property type="entry name" value="BphY/WalK/GraS-like"/>
</dbReference>
<dbReference type="GO" id="GO:0030295">
    <property type="term" value="F:protein kinase activator activity"/>
    <property type="evidence" value="ECO:0007669"/>
    <property type="project" value="TreeGrafter"/>
</dbReference>
<dbReference type="GO" id="GO:0000156">
    <property type="term" value="F:phosphorelay response regulator activity"/>
    <property type="evidence" value="ECO:0007669"/>
    <property type="project" value="TreeGrafter"/>
</dbReference>
<name>A0A0W8FI58_9ZZZZ</name>
<dbReference type="SUPFAM" id="SSF55874">
    <property type="entry name" value="ATPase domain of HSP90 chaperone/DNA topoisomerase II/histidine kinase"/>
    <property type="match status" value="1"/>
</dbReference>
<organism evidence="7">
    <name type="scientific">hydrocarbon metagenome</name>
    <dbReference type="NCBI Taxonomy" id="938273"/>
    <lineage>
        <taxon>unclassified sequences</taxon>
        <taxon>metagenomes</taxon>
        <taxon>ecological metagenomes</taxon>
    </lineage>
</organism>
<dbReference type="EMBL" id="LNQE01001191">
    <property type="protein sequence ID" value="KUG20449.1"/>
    <property type="molecule type" value="Genomic_DNA"/>
</dbReference>
<accession>A0A0W8FI58</accession>